<name>A0A6G7VPE2_9RHOB</name>
<dbReference type="Gene3D" id="2.30.30.240">
    <property type="entry name" value="PRC-barrel domain"/>
    <property type="match status" value="1"/>
</dbReference>
<evidence type="ECO:0000313" key="4">
    <source>
        <dbReference type="EMBL" id="QIK41746.1"/>
    </source>
</evidence>
<evidence type="ECO:0000313" key="5">
    <source>
        <dbReference type="Proteomes" id="UP000500791"/>
    </source>
</evidence>
<feature type="domain" description="PRC-barrel" evidence="3">
    <location>
        <begin position="407"/>
        <end position="473"/>
    </location>
</feature>
<sequence>MKHFGLATLLLAGTAITPASAQDLNENCSELYNMFEQAGNDLSDDFEDAGDVALLNDDAQCVVYIERVAVAGSITASESDSDVETARESFSDSETITQEVEITTQAIVEGDVLVRVPQPNVAVDQSGADISVNDTPTSVTVDQQAADILVRQAAPRISVAMPTPTITIEQDAPEIIVTMPRPGVNINDAEPTVEVIMAEPTIRVTQQEPQLDVNVQARFAEEGEEIDPDADYIQSRTEMIDSEGNTVDTDVVENFELTQAESTVRLTQEETDSEQVTYNTAEPVVRFESADPVVEFQMDGEPTIDYQQLGEARVTFREFSDGEEADDASLSDELDMEDTDAASMSDLDEDMSAMDSEAETGLVTEGEAEVDMDSTDANALDEESSRLLGRTDASQPTNSDMFEVVVDDLYGMSVENLEGEDLGEFARVVANNGRMYAIIEHGGFLGLGESEVALPLDRMMLGDDRLILQGLTEDELEALPEYDSNLDLEVETGTRVQIMQNRG</sequence>
<protein>
    <recommendedName>
        <fullName evidence="3">PRC-barrel domain-containing protein</fullName>
    </recommendedName>
</protein>
<dbReference type="KEGG" id="mon:G8E03_13885"/>
<evidence type="ECO:0000256" key="1">
    <source>
        <dbReference type="SAM" id="MobiDB-lite"/>
    </source>
</evidence>
<dbReference type="Pfam" id="PF05239">
    <property type="entry name" value="PRC"/>
    <property type="match status" value="1"/>
</dbReference>
<feature type="region of interest" description="Disordered" evidence="1">
    <location>
        <begin position="351"/>
        <end position="394"/>
    </location>
</feature>
<proteinExistence type="predicted"/>
<feature type="signal peptide" evidence="2">
    <location>
        <begin position="1"/>
        <end position="21"/>
    </location>
</feature>
<feature type="chain" id="PRO_5026173436" description="PRC-barrel domain-containing protein" evidence="2">
    <location>
        <begin position="22"/>
        <end position="503"/>
    </location>
</feature>
<dbReference type="RefSeq" id="WP_166193122.1">
    <property type="nucleotide sequence ID" value="NZ_CP049811.1"/>
</dbReference>
<accession>A0A6G7VPE2</accession>
<evidence type="ECO:0000259" key="3">
    <source>
        <dbReference type="Pfam" id="PF05239"/>
    </source>
</evidence>
<evidence type="ECO:0000256" key="2">
    <source>
        <dbReference type="SAM" id="SignalP"/>
    </source>
</evidence>
<organism evidence="4 5">
    <name type="scientific">Pontivivens nitratireducens</name>
    <dbReference type="NCBI Taxonomy" id="2758038"/>
    <lineage>
        <taxon>Bacteria</taxon>
        <taxon>Pseudomonadati</taxon>
        <taxon>Pseudomonadota</taxon>
        <taxon>Alphaproteobacteria</taxon>
        <taxon>Rhodobacterales</taxon>
        <taxon>Paracoccaceae</taxon>
        <taxon>Pontivivens</taxon>
    </lineage>
</organism>
<keyword evidence="2" id="KW-0732">Signal</keyword>
<dbReference type="InterPro" id="IPR011033">
    <property type="entry name" value="PRC_barrel-like_sf"/>
</dbReference>
<keyword evidence="5" id="KW-1185">Reference proteome</keyword>
<dbReference type="AlphaFoldDB" id="A0A6G7VPE2"/>
<dbReference type="SUPFAM" id="SSF50346">
    <property type="entry name" value="PRC-barrel domain"/>
    <property type="match status" value="1"/>
</dbReference>
<dbReference type="EMBL" id="CP049811">
    <property type="protein sequence ID" value="QIK41746.1"/>
    <property type="molecule type" value="Genomic_DNA"/>
</dbReference>
<reference evidence="4 5" key="1">
    <citation type="submission" date="2020-03" db="EMBL/GenBank/DDBJ databases">
        <title>Complete genome sequence of Monaibacterium sp. ALG8 with diverse plasmids.</title>
        <authorList>
            <person name="Sun C."/>
        </authorList>
    </citation>
    <scope>NUCLEOTIDE SEQUENCE [LARGE SCALE GENOMIC DNA]</scope>
    <source>
        <strain evidence="4 5">ALG8</strain>
    </source>
</reference>
<gene>
    <name evidence="4" type="ORF">G8E03_13885</name>
</gene>
<feature type="compositionally biased region" description="Acidic residues" evidence="1">
    <location>
        <begin position="366"/>
        <end position="382"/>
    </location>
</feature>
<dbReference type="InterPro" id="IPR027275">
    <property type="entry name" value="PRC-brl_dom"/>
</dbReference>
<dbReference type="Proteomes" id="UP000500791">
    <property type="component" value="Chromosome"/>
</dbReference>